<dbReference type="AlphaFoldDB" id="A0A2J0MJK5"/>
<accession>A0A2J0MJK5</accession>
<dbReference type="Pfam" id="PF00829">
    <property type="entry name" value="Ribosomal_L21p"/>
    <property type="match status" value="1"/>
</dbReference>
<comment type="similarity">
    <text evidence="1 4 5">Belongs to the bacterial ribosomal protein bL21 family.</text>
</comment>
<sequence length="105" mass="11924">MKFAVIQTGGKQYKVSKDDVVSIEKMKGEYKVGDKVVFDKVLLVDDGKNTTIGTSYIKGALVDAELVQIGRSRKVMVVKYKQKSRYLKRNGHRQPFFKVKILAIK</sequence>
<organism evidence="6 7">
    <name type="scientific">Candidatus Nomurabacteria bacterium CG_4_10_14_0_2_um_filter_33_9</name>
    <dbReference type="NCBI Taxonomy" id="1974728"/>
    <lineage>
        <taxon>Bacteria</taxon>
        <taxon>Candidatus Nomuraibacteriota</taxon>
    </lineage>
</organism>
<proteinExistence type="inferred from homology"/>
<dbReference type="GO" id="GO:0003735">
    <property type="term" value="F:structural constituent of ribosome"/>
    <property type="evidence" value="ECO:0007669"/>
    <property type="project" value="InterPro"/>
</dbReference>
<dbReference type="InterPro" id="IPR001787">
    <property type="entry name" value="Ribosomal_bL21"/>
</dbReference>
<dbReference type="GO" id="GO:1990904">
    <property type="term" value="C:ribonucleoprotein complex"/>
    <property type="evidence" value="ECO:0007669"/>
    <property type="project" value="UniProtKB-KW"/>
</dbReference>
<evidence type="ECO:0000256" key="3">
    <source>
        <dbReference type="ARBA" id="ARBA00023274"/>
    </source>
</evidence>
<dbReference type="HAMAP" id="MF_01363">
    <property type="entry name" value="Ribosomal_bL21"/>
    <property type="match status" value="1"/>
</dbReference>
<dbReference type="GO" id="GO:0005840">
    <property type="term" value="C:ribosome"/>
    <property type="evidence" value="ECO:0007669"/>
    <property type="project" value="UniProtKB-KW"/>
</dbReference>
<evidence type="ECO:0000256" key="1">
    <source>
        <dbReference type="ARBA" id="ARBA00008563"/>
    </source>
</evidence>
<evidence type="ECO:0000313" key="7">
    <source>
        <dbReference type="Proteomes" id="UP000229132"/>
    </source>
</evidence>
<dbReference type="GO" id="GO:0019843">
    <property type="term" value="F:rRNA binding"/>
    <property type="evidence" value="ECO:0007669"/>
    <property type="project" value="UniProtKB-UniRule"/>
</dbReference>
<dbReference type="Proteomes" id="UP000229132">
    <property type="component" value="Unassembled WGS sequence"/>
</dbReference>
<dbReference type="SUPFAM" id="SSF141091">
    <property type="entry name" value="L21p-like"/>
    <property type="match status" value="1"/>
</dbReference>
<dbReference type="GO" id="GO:0006412">
    <property type="term" value="P:translation"/>
    <property type="evidence" value="ECO:0007669"/>
    <property type="project" value="UniProtKB-UniRule"/>
</dbReference>
<comment type="caution">
    <text evidence="6">The sequence shown here is derived from an EMBL/GenBank/DDBJ whole genome shotgun (WGS) entry which is preliminary data.</text>
</comment>
<keyword evidence="2 4" id="KW-0689">Ribosomal protein</keyword>
<comment type="function">
    <text evidence="4 5">This protein binds to 23S rRNA in the presence of protein L20.</text>
</comment>
<dbReference type="NCBIfam" id="TIGR00061">
    <property type="entry name" value="L21"/>
    <property type="match status" value="1"/>
</dbReference>
<dbReference type="PANTHER" id="PTHR21349:SF0">
    <property type="entry name" value="LARGE RIBOSOMAL SUBUNIT PROTEIN BL21M"/>
    <property type="match status" value="1"/>
</dbReference>
<evidence type="ECO:0000256" key="5">
    <source>
        <dbReference type="RuleBase" id="RU000562"/>
    </source>
</evidence>
<keyword evidence="4 5" id="KW-0694">RNA-binding</keyword>
<dbReference type="PANTHER" id="PTHR21349">
    <property type="entry name" value="50S RIBOSOMAL PROTEIN L21"/>
    <property type="match status" value="1"/>
</dbReference>
<keyword evidence="4 5" id="KW-0699">rRNA-binding</keyword>
<dbReference type="EMBL" id="PFOX01000007">
    <property type="protein sequence ID" value="PIZ86340.1"/>
    <property type="molecule type" value="Genomic_DNA"/>
</dbReference>
<dbReference type="GO" id="GO:0005737">
    <property type="term" value="C:cytoplasm"/>
    <property type="evidence" value="ECO:0007669"/>
    <property type="project" value="UniProtKB-ARBA"/>
</dbReference>
<evidence type="ECO:0000256" key="2">
    <source>
        <dbReference type="ARBA" id="ARBA00022980"/>
    </source>
</evidence>
<reference evidence="7" key="1">
    <citation type="submission" date="2017-09" db="EMBL/GenBank/DDBJ databases">
        <title>Depth-based differentiation of microbial function through sediment-hosted aquifers and enrichment of novel symbionts in the deep terrestrial subsurface.</title>
        <authorList>
            <person name="Probst A.J."/>
            <person name="Ladd B."/>
            <person name="Jarett J.K."/>
            <person name="Geller-Mcgrath D.E."/>
            <person name="Sieber C.M.K."/>
            <person name="Emerson J.B."/>
            <person name="Anantharaman K."/>
            <person name="Thomas B.C."/>
            <person name="Malmstrom R."/>
            <person name="Stieglmeier M."/>
            <person name="Klingl A."/>
            <person name="Woyke T."/>
            <person name="Ryan C.M."/>
            <person name="Banfield J.F."/>
        </authorList>
    </citation>
    <scope>NUCLEOTIDE SEQUENCE [LARGE SCALE GENOMIC DNA]</scope>
</reference>
<keyword evidence="3 4" id="KW-0687">Ribonucleoprotein</keyword>
<evidence type="ECO:0000256" key="4">
    <source>
        <dbReference type="HAMAP-Rule" id="MF_01363"/>
    </source>
</evidence>
<comment type="subunit">
    <text evidence="4">Part of the 50S ribosomal subunit. Contacts protein L20.</text>
</comment>
<evidence type="ECO:0000313" key="6">
    <source>
        <dbReference type="EMBL" id="PIZ86340.1"/>
    </source>
</evidence>
<name>A0A2J0MJK5_9BACT</name>
<dbReference type="InterPro" id="IPR036164">
    <property type="entry name" value="bL21-like_sf"/>
</dbReference>
<protein>
    <recommendedName>
        <fullName evidence="4">Large ribosomal subunit protein bL21</fullName>
    </recommendedName>
</protein>
<dbReference type="InterPro" id="IPR028909">
    <property type="entry name" value="bL21-like"/>
</dbReference>
<gene>
    <name evidence="4 6" type="primary">rplU</name>
    <name evidence="6" type="ORF">COX94_00385</name>
</gene>